<dbReference type="InterPro" id="IPR000801">
    <property type="entry name" value="Esterase-like"/>
</dbReference>
<dbReference type="Gene3D" id="3.40.50.1820">
    <property type="entry name" value="alpha/beta hydrolase"/>
    <property type="match status" value="1"/>
</dbReference>
<reference evidence="2 3" key="1">
    <citation type="journal article" date="2014" name="Nature">
        <title>Sequential evolution of bacterial morphology by co-option of a developmental regulator.</title>
        <authorList>
            <person name="Jiang C."/>
            <person name="Brown P.J."/>
            <person name="Ducret A."/>
            <person name="Brun Y.V."/>
        </authorList>
    </citation>
    <scope>NUCLEOTIDE SEQUENCE [LARGE SCALE GENOMIC DNA]</scope>
    <source>
        <strain evidence="2 3">DSM 16100</strain>
    </source>
</reference>
<comment type="caution">
    <text evidence="2">The sequence shown here is derived from an EMBL/GenBank/DDBJ whole genome shotgun (WGS) entry which is preliminary data.</text>
</comment>
<evidence type="ECO:0000313" key="2">
    <source>
        <dbReference type="EMBL" id="ESQ91086.1"/>
    </source>
</evidence>
<proteinExistence type="predicted"/>
<dbReference type="Pfam" id="PF00756">
    <property type="entry name" value="Esterase"/>
    <property type="match status" value="1"/>
</dbReference>
<dbReference type="PANTHER" id="PTHR43037:SF1">
    <property type="entry name" value="BLL1128 PROTEIN"/>
    <property type="match status" value="1"/>
</dbReference>
<protein>
    <recommendedName>
        <fullName evidence="4">Phospholipase/carboxylesterase/thioesterase domain-containing protein</fullName>
    </recommendedName>
</protein>
<dbReference type="Proteomes" id="UP000017837">
    <property type="component" value="Unassembled WGS sequence"/>
</dbReference>
<gene>
    <name evidence="2" type="ORF">ABENE_10925</name>
</gene>
<dbReference type="EMBL" id="AWGB01000019">
    <property type="protein sequence ID" value="ESQ91086.1"/>
    <property type="molecule type" value="Genomic_DNA"/>
</dbReference>
<keyword evidence="1" id="KW-0732">Signal</keyword>
<dbReference type="STRING" id="1121022.GCA_000376105_02244"/>
<dbReference type="PATRIC" id="fig|1121022.4.peg.2208"/>
<dbReference type="InterPro" id="IPR029058">
    <property type="entry name" value="AB_hydrolase_fold"/>
</dbReference>
<organism evidence="2 3">
    <name type="scientific">Asticcacaulis benevestitus DSM 16100 = ATCC BAA-896</name>
    <dbReference type="NCBI Taxonomy" id="1121022"/>
    <lineage>
        <taxon>Bacteria</taxon>
        <taxon>Pseudomonadati</taxon>
        <taxon>Pseudomonadota</taxon>
        <taxon>Alphaproteobacteria</taxon>
        <taxon>Caulobacterales</taxon>
        <taxon>Caulobacteraceae</taxon>
        <taxon>Asticcacaulis</taxon>
    </lineage>
</organism>
<sequence>MEYIPASYHGGKAPVIIFLHGSGEAGSDVTRVMGPGPWAYAKAHPDFPFIILAPQQPRDEEWEPKRLKEWLDIAEARIPADKHRIYLTGLSLGGGGAWAWGIHQPRRFAAIAPVSGYSNAKTPCALKNNHIWAFHGETDDVVPITDERPLVDAAKVCGADITYTVYPDGNHNAWDATYANPALYAWFLDHKN</sequence>
<dbReference type="InterPro" id="IPR050955">
    <property type="entry name" value="Plant_Biomass_Hydrol_Est"/>
</dbReference>
<dbReference type="PANTHER" id="PTHR43037">
    <property type="entry name" value="UNNAMED PRODUCT-RELATED"/>
    <property type="match status" value="1"/>
</dbReference>
<dbReference type="eggNOG" id="COG4099">
    <property type="taxonomic scope" value="Bacteria"/>
</dbReference>
<keyword evidence="3" id="KW-1185">Reference proteome</keyword>
<name>V4PS25_9CAUL</name>
<accession>V4PS25</accession>
<dbReference type="SUPFAM" id="SSF53474">
    <property type="entry name" value="alpha/beta-Hydrolases"/>
    <property type="match status" value="1"/>
</dbReference>
<evidence type="ECO:0008006" key="4">
    <source>
        <dbReference type="Google" id="ProtNLM"/>
    </source>
</evidence>
<dbReference type="AlphaFoldDB" id="V4PS25"/>
<evidence type="ECO:0000256" key="1">
    <source>
        <dbReference type="ARBA" id="ARBA00022729"/>
    </source>
</evidence>
<evidence type="ECO:0000313" key="3">
    <source>
        <dbReference type="Proteomes" id="UP000017837"/>
    </source>
</evidence>